<reference evidence="1 2" key="1">
    <citation type="submission" date="2015-01" db="EMBL/GenBank/DDBJ databases">
        <title>Genome sequence of the beneficial rhizobacterium Pseudomonas fluorescens 2-79.</title>
        <authorList>
            <person name="Thuermer A."/>
            <person name="Daniel R."/>
        </authorList>
    </citation>
    <scope>NUCLEOTIDE SEQUENCE [LARGE SCALE GENOMIC DNA]</scope>
    <source>
        <strain evidence="1 2">2-79</strain>
    </source>
</reference>
<dbReference type="RefSeq" id="WP_043051358.1">
    <property type="nucleotide sequence ID" value="NZ_JXCQ01000087.1"/>
</dbReference>
<sequence>MRQGVDQGYLESDDYKAYKEIEEQIGLCTPEQAWAMYYVSTGMVRENITLAVMEHIGRGNRALLLEFPDLVRVEGRDYEPGALASSWPLLRRHRR</sequence>
<protein>
    <submittedName>
        <fullName evidence="1">Uncharacterized protein</fullName>
    </submittedName>
</protein>
<dbReference type="AlphaFoldDB" id="A0A0D0REN6"/>
<accession>A0A0D0REN6</accession>
<dbReference type="Proteomes" id="UP000032210">
    <property type="component" value="Unassembled WGS sequence"/>
</dbReference>
<evidence type="ECO:0000313" key="2">
    <source>
        <dbReference type="Proteomes" id="UP000032210"/>
    </source>
</evidence>
<organism evidence="1 2">
    <name type="scientific">Pseudomonas fluorescens</name>
    <dbReference type="NCBI Taxonomy" id="294"/>
    <lineage>
        <taxon>Bacteria</taxon>
        <taxon>Pseudomonadati</taxon>
        <taxon>Pseudomonadota</taxon>
        <taxon>Gammaproteobacteria</taxon>
        <taxon>Pseudomonadales</taxon>
        <taxon>Pseudomonadaceae</taxon>
        <taxon>Pseudomonas</taxon>
    </lineage>
</organism>
<dbReference type="EMBL" id="JXCQ01000087">
    <property type="protein sequence ID" value="KIR17872.1"/>
    <property type="molecule type" value="Genomic_DNA"/>
</dbReference>
<evidence type="ECO:0000313" key="1">
    <source>
        <dbReference type="EMBL" id="KIR17872.1"/>
    </source>
</evidence>
<comment type="caution">
    <text evidence="1">The sequence shown here is derived from an EMBL/GenBank/DDBJ whole genome shotgun (WGS) entry which is preliminary data.</text>
</comment>
<name>A0A0D0REN6_PSEFL</name>
<dbReference type="PATRIC" id="fig|294.125.peg.5334"/>
<gene>
    <name evidence="1" type="ORF">PFLU3_51890</name>
</gene>
<proteinExistence type="predicted"/>